<keyword evidence="1" id="KW-0472">Membrane</keyword>
<comment type="caution">
    <text evidence="2">The sequence shown here is derived from an EMBL/GenBank/DDBJ whole genome shotgun (WGS) entry which is preliminary data.</text>
</comment>
<sequence>MKWLQDYEVAINLALFKRYQFYHIFNPNGSKLFNYDTYKLTNVMFIVAVTTYNIFSAMCFFTDTIDSIDSIDLLLMIFIYSIIVISLLKISVLLYNADQIWELFDLTRLDFLTSRRCRKNVGILCKYRDKSITITNFYQNYSTLVFIIWMIGDRSFGIKHFCGGRRPECALS</sequence>
<dbReference type="EMBL" id="CARXXK010000003">
    <property type="protein sequence ID" value="CAI6360456.1"/>
    <property type="molecule type" value="Genomic_DNA"/>
</dbReference>
<evidence type="ECO:0000256" key="1">
    <source>
        <dbReference type="SAM" id="Phobius"/>
    </source>
</evidence>
<name>A0AAV0WY41_9HEMI</name>
<feature type="transmembrane region" description="Helical" evidence="1">
    <location>
        <begin position="73"/>
        <end position="95"/>
    </location>
</feature>
<reference evidence="2 3" key="1">
    <citation type="submission" date="2023-01" db="EMBL/GenBank/DDBJ databases">
        <authorList>
            <person name="Whitehead M."/>
        </authorList>
    </citation>
    <scope>NUCLEOTIDE SEQUENCE [LARGE SCALE GENOMIC DNA]</scope>
</reference>
<evidence type="ECO:0000313" key="3">
    <source>
        <dbReference type="Proteomes" id="UP001160148"/>
    </source>
</evidence>
<organism evidence="2 3">
    <name type="scientific">Macrosiphum euphorbiae</name>
    <name type="common">potato aphid</name>
    <dbReference type="NCBI Taxonomy" id="13131"/>
    <lineage>
        <taxon>Eukaryota</taxon>
        <taxon>Metazoa</taxon>
        <taxon>Ecdysozoa</taxon>
        <taxon>Arthropoda</taxon>
        <taxon>Hexapoda</taxon>
        <taxon>Insecta</taxon>
        <taxon>Pterygota</taxon>
        <taxon>Neoptera</taxon>
        <taxon>Paraneoptera</taxon>
        <taxon>Hemiptera</taxon>
        <taxon>Sternorrhyncha</taxon>
        <taxon>Aphidomorpha</taxon>
        <taxon>Aphidoidea</taxon>
        <taxon>Aphididae</taxon>
        <taxon>Macrosiphini</taxon>
        <taxon>Macrosiphum</taxon>
    </lineage>
</organism>
<evidence type="ECO:0008006" key="4">
    <source>
        <dbReference type="Google" id="ProtNLM"/>
    </source>
</evidence>
<feature type="transmembrane region" description="Helical" evidence="1">
    <location>
        <begin position="40"/>
        <end position="61"/>
    </location>
</feature>
<keyword evidence="3" id="KW-1185">Reference proteome</keyword>
<proteinExistence type="predicted"/>
<protein>
    <recommendedName>
        <fullName evidence="4">Gustatory receptor</fullName>
    </recommendedName>
</protein>
<dbReference type="AlphaFoldDB" id="A0AAV0WY41"/>
<keyword evidence="1" id="KW-1133">Transmembrane helix</keyword>
<keyword evidence="1" id="KW-0812">Transmembrane</keyword>
<accession>A0AAV0WY41</accession>
<gene>
    <name evidence="2" type="ORF">MEUPH1_LOCUS15755</name>
</gene>
<dbReference type="Proteomes" id="UP001160148">
    <property type="component" value="Unassembled WGS sequence"/>
</dbReference>
<evidence type="ECO:0000313" key="2">
    <source>
        <dbReference type="EMBL" id="CAI6360456.1"/>
    </source>
</evidence>